<dbReference type="InterPro" id="IPR024111">
    <property type="entry name" value="PEX5/PEX5L"/>
</dbReference>
<reference evidence="8 9" key="1">
    <citation type="journal article" date="2020" name="Nature">
        <title>Six reference-quality genomes reveal evolution of bat adaptations.</title>
        <authorList>
            <person name="Jebb D."/>
            <person name="Huang Z."/>
            <person name="Pippel M."/>
            <person name="Hughes G.M."/>
            <person name="Lavrichenko K."/>
            <person name="Devanna P."/>
            <person name="Winkler S."/>
            <person name="Jermiin L.S."/>
            <person name="Skirmuntt E.C."/>
            <person name="Katzourakis A."/>
            <person name="Burkitt-Gray L."/>
            <person name="Ray D.A."/>
            <person name="Sullivan K.A.M."/>
            <person name="Roscito J.G."/>
            <person name="Kirilenko B.M."/>
            <person name="Davalos L.M."/>
            <person name="Corthals A.P."/>
            <person name="Power M.L."/>
            <person name="Jones G."/>
            <person name="Ransome R.D."/>
            <person name="Dechmann D.K.N."/>
            <person name="Locatelli A.G."/>
            <person name="Puechmaille S.J."/>
            <person name="Fedrigo O."/>
            <person name="Jarvis E.D."/>
            <person name="Hiller M."/>
            <person name="Vernes S.C."/>
            <person name="Myers E.W."/>
            <person name="Teeling E.C."/>
        </authorList>
    </citation>
    <scope>NUCLEOTIDE SEQUENCE [LARGE SCALE GENOMIC DNA]</scope>
    <source>
        <strain evidence="8">MRouAeg1</strain>
        <tissue evidence="8">Muscle</tissue>
    </source>
</reference>
<evidence type="ECO:0000256" key="7">
    <source>
        <dbReference type="SAM" id="MobiDB-lite"/>
    </source>
</evidence>
<accession>A0A7J8JJA1</accession>
<feature type="region of interest" description="Disordered" evidence="7">
    <location>
        <begin position="1"/>
        <end position="35"/>
    </location>
</feature>
<dbReference type="GO" id="GO:0005829">
    <property type="term" value="C:cytosol"/>
    <property type="evidence" value="ECO:0007669"/>
    <property type="project" value="TreeGrafter"/>
</dbReference>
<dbReference type="SUPFAM" id="SSF48452">
    <property type="entry name" value="TPR-like"/>
    <property type="match status" value="1"/>
</dbReference>
<keyword evidence="4" id="KW-0576">Peroxisome</keyword>
<evidence type="ECO:0000256" key="6">
    <source>
        <dbReference type="ARBA" id="ARBA00030220"/>
    </source>
</evidence>
<keyword evidence="9" id="KW-1185">Reference proteome</keyword>
<dbReference type="InterPro" id="IPR011990">
    <property type="entry name" value="TPR-like_helical_dom_sf"/>
</dbReference>
<name>A0A7J8JJA1_ROUAE</name>
<comment type="caution">
    <text evidence="8">The sequence shown here is derived from an EMBL/GenBank/DDBJ whole genome shotgun (WGS) entry which is preliminary data.</text>
</comment>
<organism evidence="8 9">
    <name type="scientific">Rousettus aegyptiacus</name>
    <name type="common">Egyptian fruit bat</name>
    <name type="synonym">Pteropus aegyptiacus</name>
    <dbReference type="NCBI Taxonomy" id="9407"/>
    <lineage>
        <taxon>Eukaryota</taxon>
        <taxon>Metazoa</taxon>
        <taxon>Chordata</taxon>
        <taxon>Craniata</taxon>
        <taxon>Vertebrata</taxon>
        <taxon>Euteleostomi</taxon>
        <taxon>Mammalia</taxon>
        <taxon>Eutheria</taxon>
        <taxon>Laurasiatheria</taxon>
        <taxon>Chiroptera</taxon>
        <taxon>Yinpterochiroptera</taxon>
        <taxon>Pteropodoidea</taxon>
        <taxon>Pteropodidae</taxon>
        <taxon>Rousettinae</taxon>
        <taxon>Rousettus</taxon>
    </lineage>
</organism>
<protein>
    <recommendedName>
        <fullName evidence="5">Peroxisomal C-terminal targeting signal import receptor</fullName>
    </recommendedName>
    <alternativeName>
        <fullName evidence="6">Peroxisome receptor 1</fullName>
    </alternativeName>
</protein>
<dbReference type="GO" id="GO:0005052">
    <property type="term" value="F:peroxisome matrix targeting signal-1 binding"/>
    <property type="evidence" value="ECO:0007669"/>
    <property type="project" value="TreeGrafter"/>
</dbReference>
<evidence type="ECO:0000256" key="4">
    <source>
        <dbReference type="ARBA" id="ARBA00023140"/>
    </source>
</evidence>
<dbReference type="EMBL" id="JACASE010000002">
    <property type="protein sequence ID" value="KAF6496967.1"/>
    <property type="molecule type" value="Genomic_DNA"/>
</dbReference>
<sequence>MEASGEAPAGSSGLRGGRRALVPSRTAGKGGGHSKRALAVTMAMRELVEAECGGANPLMKLAGHFTQDKALRQEGLRPGPWPPGTPASEAVSKPLGVASEDELVAEFLQDQSVPVVSRAPQTFKMDDLLAEMQEIEQSSFRHAPQRAPGVADLALSENWALELQPGYIRSRYNLGISCINLGAHREAVEHFLEALNMQRKSRGPQGEGGAMSENIWSTLRLALSMLGQSDAYGAADARDLSTLLAMFGLPQ</sequence>
<comment type="subcellular location">
    <subcellularLocation>
        <location evidence="1">Peroxisome</location>
    </subcellularLocation>
</comment>
<dbReference type="GO" id="GO:0005778">
    <property type="term" value="C:peroxisomal membrane"/>
    <property type="evidence" value="ECO:0007669"/>
    <property type="project" value="TreeGrafter"/>
</dbReference>
<evidence type="ECO:0000256" key="3">
    <source>
        <dbReference type="ARBA" id="ARBA00022803"/>
    </source>
</evidence>
<dbReference type="Proteomes" id="UP000593571">
    <property type="component" value="Unassembled WGS sequence"/>
</dbReference>
<evidence type="ECO:0000313" key="9">
    <source>
        <dbReference type="Proteomes" id="UP000593571"/>
    </source>
</evidence>
<dbReference type="PANTHER" id="PTHR10130">
    <property type="entry name" value="PEROXISOMAL TARGETING SIGNAL 1 RECEPTOR PEX5"/>
    <property type="match status" value="1"/>
</dbReference>
<proteinExistence type="predicted"/>
<evidence type="ECO:0000256" key="1">
    <source>
        <dbReference type="ARBA" id="ARBA00004275"/>
    </source>
</evidence>
<gene>
    <name evidence="8" type="ORF">HJG63_015160</name>
</gene>
<dbReference type="GO" id="GO:0016560">
    <property type="term" value="P:protein import into peroxisome matrix, docking"/>
    <property type="evidence" value="ECO:0007669"/>
    <property type="project" value="TreeGrafter"/>
</dbReference>
<evidence type="ECO:0000313" key="8">
    <source>
        <dbReference type="EMBL" id="KAF6496967.1"/>
    </source>
</evidence>
<keyword evidence="2" id="KW-0677">Repeat</keyword>
<dbReference type="AlphaFoldDB" id="A0A7J8JJA1"/>
<evidence type="ECO:0000256" key="2">
    <source>
        <dbReference type="ARBA" id="ARBA00022737"/>
    </source>
</evidence>
<dbReference type="Gene3D" id="1.25.40.10">
    <property type="entry name" value="Tetratricopeptide repeat domain"/>
    <property type="match status" value="1"/>
</dbReference>
<dbReference type="PANTHER" id="PTHR10130:SF2">
    <property type="entry name" value="PEROXISOMAL TARGETING SIGNAL 1 RECEPTOR"/>
    <property type="match status" value="1"/>
</dbReference>
<evidence type="ECO:0000256" key="5">
    <source>
        <dbReference type="ARBA" id="ARBA00030195"/>
    </source>
</evidence>
<keyword evidence="3" id="KW-0802">TPR repeat</keyword>